<evidence type="ECO:0000256" key="6">
    <source>
        <dbReference type="ARBA" id="ARBA00022976"/>
    </source>
</evidence>
<dbReference type="InterPro" id="IPR041084">
    <property type="entry name" value="Ncstrn_small"/>
</dbReference>
<dbReference type="PANTHER" id="PTHR21092:SF0">
    <property type="entry name" value="NICASTRIN"/>
    <property type="match status" value="1"/>
</dbReference>
<keyword evidence="9" id="KW-0325">Glycoprotein</keyword>
<dbReference type="Gene3D" id="3.40.630.10">
    <property type="entry name" value="Zn peptidases"/>
    <property type="match status" value="1"/>
</dbReference>
<gene>
    <name evidence="11" type="ORF">IPOD504_LOCUS14420</name>
</gene>
<evidence type="ECO:0000313" key="11">
    <source>
        <dbReference type="EMBL" id="CAH2068575.1"/>
    </source>
</evidence>
<dbReference type="Pfam" id="PF18266">
    <property type="entry name" value="Ncstrn_small"/>
    <property type="match status" value="1"/>
</dbReference>
<comment type="similarity">
    <text evidence="2">Belongs to the nicastrin family.</text>
</comment>
<evidence type="ECO:0000256" key="3">
    <source>
        <dbReference type="ARBA" id="ARBA00015303"/>
    </source>
</evidence>
<evidence type="ECO:0000256" key="8">
    <source>
        <dbReference type="ARBA" id="ARBA00023136"/>
    </source>
</evidence>
<dbReference type="Pfam" id="PF05450">
    <property type="entry name" value="Nicastrin"/>
    <property type="match status" value="1"/>
</dbReference>
<dbReference type="SUPFAM" id="SSF53187">
    <property type="entry name" value="Zn-dependent exopeptidases"/>
    <property type="match status" value="1"/>
</dbReference>
<reference evidence="11" key="1">
    <citation type="submission" date="2022-03" db="EMBL/GenBank/DDBJ databases">
        <authorList>
            <person name="Martin H S."/>
        </authorList>
    </citation>
    <scope>NUCLEOTIDE SEQUENCE</scope>
</reference>
<accession>A0ABN8J036</accession>
<keyword evidence="4" id="KW-0812">Transmembrane</keyword>
<dbReference type="EMBL" id="OW152817">
    <property type="protein sequence ID" value="CAH2068575.1"/>
    <property type="molecule type" value="Genomic_DNA"/>
</dbReference>
<dbReference type="Proteomes" id="UP000837857">
    <property type="component" value="Chromosome 5"/>
</dbReference>
<proteinExistence type="inferred from homology"/>
<sequence>MLLNFELFCCERLHEQIYSSIEGGAACFKRLNGTHAAGCSSSINGAVGVVQMINDISDAQWLAHNASAGPYMAVVSTALFHDVIELVMANPANTAGILIYHNSTMRPTKFSQESNCPNEYSSDPNSQCPSKTTGVAWNEGGTGLLRRDIPFPIFYLPHSRNKEIEKIDKCYKRYNIDKINQEGKPLCSIQLNSFMFAAVNSAVCLRRSATSALLTPTKVCDPLGDQNVYYSLFPRIKGDEVKKNSVTLVTARIDTASLFDGVAPGAASSVVGMVSVLMSAVTLAKMIPISDSSLYENNVMWTLFNGEAFDYIGSQRVAYDLKRGAWPPSAPLAVSDLNLHVEVGQIGGALQLYTENASWPLYAYAAANYPPTTVFLNNMLKAASEFNITLSPEFSADLPPSSLHSFRRILSNETESGELPEVLLVDHRGRFANAYYESALDDSDNVGFVYRNISVGPDGEFTPTSDLIKNGTMKDTDIQVKISRLATAIARALYQQVAGKAYDGELAASAHLADEMLYCFLGSQACRLLLAADYAAGSEEAPSARAPPLYVGVAAWPGTPAVFAGHLLALLAGERLPLNRTACDALDQPGLSHYWLRGWNHSGVCIQTTMNFTQALSPAFLIPDYDMASGVYSTWTESVWAAMWARVFVSAGGAGARAAALAGAGSTALAAALTYWLRRHAAAVFMHGDHGSAVRGDASGILRTVNC</sequence>
<evidence type="ECO:0000259" key="10">
    <source>
        <dbReference type="Pfam" id="PF18266"/>
    </source>
</evidence>
<dbReference type="PANTHER" id="PTHR21092">
    <property type="entry name" value="NICASTRIN"/>
    <property type="match status" value="1"/>
</dbReference>
<keyword evidence="8" id="KW-0472">Membrane</keyword>
<evidence type="ECO:0000256" key="9">
    <source>
        <dbReference type="ARBA" id="ARBA00023180"/>
    </source>
</evidence>
<evidence type="ECO:0000256" key="1">
    <source>
        <dbReference type="ARBA" id="ARBA00004479"/>
    </source>
</evidence>
<dbReference type="InterPro" id="IPR008710">
    <property type="entry name" value="Nicastrin"/>
</dbReference>
<evidence type="ECO:0000313" key="12">
    <source>
        <dbReference type="Proteomes" id="UP000837857"/>
    </source>
</evidence>
<feature type="domain" description="Nicastrin small lobe" evidence="10">
    <location>
        <begin position="26"/>
        <end position="197"/>
    </location>
</feature>
<organism evidence="11 12">
    <name type="scientific">Iphiclides podalirius</name>
    <name type="common">scarce swallowtail</name>
    <dbReference type="NCBI Taxonomy" id="110791"/>
    <lineage>
        <taxon>Eukaryota</taxon>
        <taxon>Metazoa</taxon>
        <taxon>Ecdysozoa</taxon>
        <taxon>Arthropoda</taxon>
        <taxon>Hexapoda</taxon>
        <taxon>Insecta</taxon>
        <taxon>Pterygota</taxon>
        <taxon>Neoptera</taxon>
        <taxon>Endopterygota</taxon>
        <taxon>Lepidoptera</taxon>
        <taxon>Glossata</taxon>
        <taxon>Ditrysia</taxon>
        <taxon>Papilionoidea</taxon>
        <taxon>Papilionidae</taxon>
        <taxon>Papilioninae</taxon>
        <taxon>Iphiclides</taxon>
    </lineage>
</organism>
<protein>
    <recommendedName>
        <fullName evidence="3">Nicastrin</fullName>
    </recommendedName>
</protein>
<evidence type="ECO:0000256" key="5">
    <source>
        <dbReference type="ARBA" id="ARBA00022729"/>
    </source>
</evidence>
<name>A0ABN8J036_9NEOP</name>
<keyword evidence="12" id="KW-1185">Reference proteome</keyword>
<keyword evidence="7" id="KW-1133">Transmembrane helix</keyword>
<keyword evidence="6" id="KW-0914">Notch signaling pathway</keyword>
<evidence type="ECO:0000256" key="7">
    <source>
        <dbReference type="ARBA" id="ARBA00022989"/>
    </source>
</evidence>
<keyword evidence="5" id="KW-0732">Signal</keyword>
<evidence type="ECO:0000256" key="4">
    <source>
        <dbReference type="ARBA" id="ARBA00022692"/>
    </source>
</evidence>
<comment type="subcellular location">
    <subcellularLocation>
        <location evidence="1">Membrane</location>
        <topology evidence="1">Single-pass type I membrane protein</topology>
    </subcellularLocation>
</comment>
<feature type="non-terminal residue" evidence="11">
    <location>
        <position position="707"/>
    </location>
</feature>
<evidence type="ECO:0000256" key="2">
    <source>
        <dbReference type="ARBA" id="ARBA00007717"/>
    </source>
</evidence>